<protein>
    <submittedName>
        <fullName evidence="2">DUF4881 domain-containing protein</fullName>
    </submittedName>
</protein>
<feature type="chain" id="PRO_5026019688" evidence="1">
    <location>
        <begin position="21"/>
        <end position="198"/>
    </location>
</feature>
<feature type="signal peptide" evidence="1">
    <location>
        <begin position="1"/>
        <end position="20"/>
    </location>
</feature>
<comment type="caution">
    <text evidence="2">The sequence shown here is derived from an EMBL/GenBank/DDBJ whole genome shotgun (WGS) entry which is preliminary data.</text>
</comment>
<keyword evidence="1" id="KW-0732">Signal</keyword>
<proteinExistence type="predicted"/>
<dbReference type="RefSeq" id="WP_130958125.1">
    <property type="nucleotide sequence ID" value="NZ_JBHSHA010000004.1"/>
</dbReference>
<dbReference type="Pfam" id="PF16222">
    <property type="entry name" value="DUF4881"/>
    <property type="match status" value="1"/>
</dbReference>
<organism evidence="2 3">
    <name type="scientific">Desulfovibrio legallii</name>
    <dbReference type="NCBI Taxonomy" id="571438"/>
    <lineage>
        <taxon>Bacteria</taxon>
        <taxon>Pseudomonadati</taxon>
        <taxon>Thermodesulfobacteriota</taxon>
        <taxon>Desulfovibrionia</taxon>
        <taxon>Desulfovibrionales</taxon>
        <taxon>Desulfovibrionaceae</taxon>
        <taxon>Desulfovibrio</taxon>
    </lineage>
</organism>
<evidence type="ECO:0000313" key="2">
    <source>
        <dbReference type="EMBL" id="TBH79126.1"/>
    </source>
</evidence>
<dbReference type="EMBL" id="SIXC01000010">
    <property type="protein sequence ID" value="TBH79126.1"/>
    <property type="molecule type" value="Genomic_DNA"/>
</dbReference>
<reference evidence="2 3" key="1">
    <citation type="submission" date="2018-12" db="EMBL/GenBank/DDBJ databases">
        <title>First genome draft of Desulfovibrio legallis sp. nov.</title>
        <authorList>
            <person name="Ben Dhia O."/>
            <person name="Najjari A."/>
            <person name="Ferjani R."/>
            <person name="Fhoula I."/>
            <person name="Fardeau M.-L."/>
            <person name="Boudabbous A."/>
            <person name="Ouzari H.I."/>
        </authorList>
    </citation>
    <scope>NUCLEOTIDE SEQUENCE [LARGE SCALE GENOMIC DNA]</scope>
    <source>
        <strain evidence="2 3">H1T</strain>
    </source>
</reference>
<evidence type="ECO:0000313" key="3">
    <source>
        <dbReference type="Proteomes" id="UP000292919"/>
    </source>
</evidence>
<dbReference type="PROSITE" id="PS51257">
    <property type="entry name" value="PROKAR_LIPOPROTEIN"/>
    <property type="match status" value="1"/>
</dbReference>
<accession>A0A6H3FAX5</accession>
<keyword evidence="3" id="KW-1185">Reference proteome</keyword>
<evidence type="ECO:0000256" key="1">
    <source>
        <dbReference type="SAM" id="SignalP"/>
    </source>
</evidence>
<sequence length="198" mass="21618">MKIRNLLFTLAMAGSLALLAGCNFDGGVEQGRCVAFDPAAKTMTIVVDVTHDQFNPHYSGGVHTFKLPVEAKDMGPAPMVGGRLMIDINKSVVLIYDQASKSVRELPVQFTDVEKNIGADHPKVAGKTFPVVDKEQSSVTVYSARLKALITFKVPAEALDLPPYAWTAGHEMRVAFRNAEKGQAIRIMNVTKTNIFKK</sequence>
<dbReference type="AlphaFoldDB" id="A0A6H3FAX5"/>
<name>A0A6H3FAX5_9BACT</name>
<dbReference type="InterPro" id="IPR032621">
    <property type="entry name" value="DUF4881"/>
</dbReference>
<dbReference type="Proteomes" id="UP000292919">
    <property type="component" value="Unassembled WGS sequence"/>
</dbReference>
<gene>
    <name evidence="2" type="ORF">EB812_09005</name>
</gene>